<sequence>MELNLLPPIVFATIFSPLLAAISSFGIISWLRLPIYSMMCVTPFLILGIGVDDAFIMIQSWTNLRAKTSRKERLAQVFIEIGPSISITSMTNLIAFGIGYLTPTPQMSLFCLCTSFACLLDYIFTFTFLAPILYLADKSENDYVMAKKVSKNEYNEFHDMIRSLEAIPNSYGPNRTMIFLKTYEDFDRKIYNFFNMLGIADQEKFTPSYDNLPIFLDHIKNPPFIKMNNEKGEHKLVSFVITTTARNMSEWSNRAEYVDACRTTLRNYPHFNATVYDGDSAVLDLILTAKKDLIGSITVTVICMAIVCLFFIGSKIGVLIIASTILSICFTLVGSLSWWGADMDPVTMVDVLIATGFSVDYTAHIAYKFYKLTGCREERIKQSFREMCGPMFQAGISTILCMLPLIFVPTYAILAFAKTVFLDVGLALLHGFFILPILLVTLCRDNRKEASNDKTMNTSGMINSDINNGNLLEK</sequence>
<feature type="transmembrane region" description="Helical" evidence="7">
    <location>
        <begin position="109"/>
        <end position="136"/>
    </location>
</feature>
<comment type="subcellular location">
    <subcellularLocation>
        <location evidence="1">Membrane</location>
        <topology evidence="1">Multi-pass membrane protein</topology>
    </subcellularLocation>
</comment>
<feature type="transmembrane region" description="Helical" evidence="7">
    <location>
        <begin position="6"/>
        <end position="28"/>
    </location>
</feature>
<evidence type="ECO:0000256" key="4">
    <source>
        <dbReference type="ARBA" id="ARBA00022989"/>
    </source>
</evidence>
<gene>
    <name evidence="9" type="primary">Bma-ptr-11</name>
    <name evidence="9" type="ORF">BM_Bm4467</name>
</gene>
<dbReference type="PROSITE" id="PS50156">
    <property type="entry name" value="SSD"/>
    <property type="match status" value="1"/>
</dbReference>
<protein>
    <submittedName>
        <fullName evidence="9">BMA-PTR-11, isoform b</fullName>
    </submittedName>
</protein>
<dbReference type="InterPro" id="IPR003392">
    <property type="entry name" value="PTHD_SSD"/>
</dbReference>
<evidence type="ECO:0000313" key="9">
    <source>
        <dbReference type="EMBL" id="CDP95289.1"/>
    </source>
</evidence>
<evidence type="ECO:0000256" key="1">
    <source>
        <dbReference type="ARBA" id="ARBA00004141"/>
    </source>
</evidence>
<dbReference type="GO" id="GO:0006897">
    <property type="term" value="P:endocytosis"/>
    <property type="evidence" value="ECO:0007669"/>
    <property type="project" value="TreeGrafter"/>
</dbReference>
<keyword evidence="6" id="KW-0325">Glycoprotein</keyword>
<dbReference type="InterPro" id="IPR051697">
    <property type="entry name" value="Patched_domain-protein"/>
</dbReference>
<evidence type="ECO:0000256" key="2">
    <source>
        <dbReference type="ARBA" id="ARBA00005585"/>
    </source>
</evidence>
<name>A0A1I9G204_BRUMA</name>
<dbReference type="Pfam" id="PF02460">
    <property type="entry name" value="Patched"/>
    <property type="match status" value="1"/>
</dbReference>
<dbReference type="GO" id="GO:0018996">
    <property type="term" value="P:molting cycle, collagen and cuticulin-based cuticle"/>
    <property type="evidence" value="ECO:0007669"/>
    <property type="project" value="TreeGrafter"/>
</dbReference>
<accession>A0A1I9G204</accession>
<dbReference type="GO" id="GO:0030659">
    <property type="term" value="C:cytoplasmic vesicle membrane"/>
    <property type="evidence" value="ECO:0007669"/>
    <property type="project" value="TreeGrafter"/>
</dbReference>
<comment type="similarity">
    <text evidence="2">Belongs to the patched family.</text>
</comment>
<reference evidence="9" key="1">
    <citation type="journal article" date="2007" name="Science">
        <title>Draft genome of the filarial nematode parasite Brugia malayi.</title>
        <authorList>
            <person name="Ghedin E."/>
            <person name="Wang S."/>
            <person name="Spiro D."/>
            <person name="Caler E."/>
            <person name="Zhao Q."/>
            <person name="Crabtree J."/>
            <person name="Allen J.E."/>
            <person name="Delcher A.L."/>
            <person name="Guiliano D.B."/>
            <person name="Miranda-Saavedra D."/>
            <person name="Angiuoli S.V."/>
            <person name="Creasy T."/>
            <person name="Amedeo P."/>
            <person name="Haas B."/>
            <person name="El-Sayed N.M."/>
            <person name="Wortman J.R."/>
            <person name="Feldblyum T."/>
            <person name="Tallon L."/>
            <person name="Schatz M."/>
            <person name="Shumway M."/>
            <person name="Koo H."/>
            <person name="Salzberg S.L."/>
            <person name="Schobel S."/>
            <person name="Pertea M."/>
            <person name="Pop M."/>
            <person name="White O."/>
            <person name="Barton G.J."/>
            <person name="Carlow C.K."/>
            <person name="Crawford M.J."/>
            <person name="Daub J."/>
            <person name="Dimmic M.W."/>
            <person name="Estes C.F."/>
            <person name="Foster J.M."/>
            <person name="Ganatra M."/>
            <person name="Gregory W.F."/>
            <person name="Johnson N.M."/>
            <person name="Jin J."/>
            <person name="Komuniecki R."/>
            <person name="Korf I."/>
            <person name="Kumar S."/>
            <person name="Laney S."/>
            <person name="Li B.W."/>
            <person name="Li W."/>
            <person name="Lindblom T.H."/>
            <person name="Lustigman S."/>
            <person name="Ma D."/>
            <person name="Maina C.V."/>
            <person name="Martin D.M."/>
            <person name="McCarter J.P."/>
            <person name="McReynolds L."/>
            <person name="Mitreva M."/>
            <person name="Nutman T.B."/>
            <person name="Parkinson J."/>
            <person name="Peregrin-Alvarez J.M."/>
            <person name="Poole C."/>
            <person name="Ren Q."/>
            <person name="Saunders L."/>
            <person name="Sluder A.E."/>
            <person name="Smith K."/>
            <person name="Stanke M."/>
            <person name="Unnasch T.R."/>
            <person name="Ware J."/>
            <person name="Wei A.D."/>
            <person name="Weil G."/>
            <person name="Williams D.J."/>
            <person name="Zhang Y."/>
            <person name="Williams S.A."/>
            <person name="Fraser-Liggett C."/>
            <person name="Slatko B."/>
            <person name="Blaxter M.L."/>
            <person name="Scott A.L."/>
        </authorList>
    </citation>
    <scope>NUCLEOTIDE SEQUENCE</scope>
    <source>
        <strain evidence="9">FR3</strain>
    </source>
</reference>
<dbReference type="EMBL" id="LN856937">
    <property type="protein sequence ID" value="CDP95289.1"/>
    <property type="molecule type" value="Genomic_DNA"/>
</dbReference>
<dbReference type="PANTHER" id="PTHR10796:SF108">
    <property type="entry name" value="SSD DOMAIN-CONTAINING PROTEIN"/>
    <property type="match status" value="1"/>
</dbReference>
<evidence type="ECO:0000256" key="6">
    <source>
        <dbReference type="ARBA" id="ARBA00023180"/>
    </source>
</evidence>
<feature type="domain" description="SSD" evidence="8">
    <location>
        <begin position="9"/>
        <end position="135"/>
    </location>
</feature>
<evidence type="ECO:0000259" key="8">
    <source>
        <dbReference type="PROSITE" id="PS50156"/>
    </source>
</evidence>
<feature type="transmembrane region" description="Helical" evidence="7">
    <location>
        <begin position="420"/>
        <end position="442"/>
    </location>
</feature>
<keyword evidence="5 7" id="KW-0472">Membrane</keyword>
<feature type="transmembrane region" description="Helical" evidence="7">
    <location>
        <begin position="391"/>
        <end position="414"/>
    </location>
</feature>
<evidence type="ECO:0000256" key="3">
    <source>
        <dbReference type="ARBA" id="ARBA00022692"/>
    </source>
</evidence>
<keyword evidence="3 7" id="KW-0812">Transmembrane</keyword>
<feature type="transmembrane region" description="Helical" evidence="7">
    <location>
        <begin position="40"/>
        <end position="61"/>
    </location>
</feature>
<dbReference type="PANTHER" id="PTHR10796">
    <property type="entry name" value="PATCHED-RELATED"/>
    <property type="match status" value="1"/>
</dbReference>
<feature type="transmembrane region" description="Helical" evidence="7">
    <location>
        <begin position="319"/>
        <end position="339"/>
    </location>
</feature>
<dbReference type="InterPro" id="IPR000731">
    <property type="entry name" value="SSD"/>
</dbReference>
<reference evidence="9" key="2">
    <citation type="submission" date="2012-12" db="EMBL/GenBank/DDBJ databases">
        <authorList>
            <consortium name="WormBase Consortium"/>
            <person name="Ghedin E."/>
            <person name="Paulini M."/>
        </authorList>
    </citation>
    <scope>NUCLEOTIDE SEQUENCE</scope>
    <source>
        <strain evidence="9">FR3</strain>
    </source>
</reference>
<evidence type="ECO:0000256" key="5">
    <source>
        <dbReference type="ARBA" id="ARBA00023136"/>
    </source>
</evidence>
<evidence type="ECO:0000256" key="7">
    <source>
        <dbReference type="SAM" id="Phobius"/>
    </source>
</evidence>
<dbReference type="SUPFAM" id="SSF82866">
    <property type="entry name" value="Multidrug efflux transporter AcrB transmembrane domain"/>
    <property type="match status" value="2"/>
</dbReference>
<organism evidence="9">
    <name type="scientific">Brugia malayi</name>
    <name type="common">Filarial nematode worm</name>
    <dbReference type="NCBI Taxonomy" id="6279"/>
    <lineage>
        <taxon>Eukaryota</taxon>
        <taxon>Metazoa</taxon>
        <taxon>Ecdysozoa</taxon>
        <taxon>Nematoda</taxon>
        <taxon>Chromadorea</taxon>
        <taxon>Rhabditida</taxon>
        <taxon>Spirurina</taxon>
        <taxon>Spiruromorpha</taxon>
        <taxon>Filarioidea</taxon>
        <taxon>Onchocercidae</taxon>
        <taxon>Brugia</taxon>
    </lineage>
</organism>
<feature type="transmembrane region" description="Helical" evidence="7">
    <location>
        <begin position="81"/>
        <end position="102"/>
    </location>
</feature>
<proteinExistence type="inferred from homology"/>
<dbReference type="Gene3D" id="1.20.1640.10">
    <property type="entry name" value="Multidrug efflux transporter AcrB transmembrane domain"/>
    <property type="match status" value="2"/>
</dbReference>
<feature type="transmembrane region" description="Helical" evidence="7">
    <location>
        <begin position="293"/>
        <end position="312"/>
    </location>
</feature>
<dbReference type="AlphaFoldDB" id="A0A1I9G204"/>
<keyword evidence="4 7" id="KW-1133">Transmembrane helix</keyword>
<dbReference type="GO" id="GO:0005886">
    <property type="term" value="C:plasma membrane"/>
    <property type="evidence" value="ECO:0007669"/>
    <property type="project" value="TreeGrafter"/>
</dbReference>